<evidence type="ECO:0000313" key="2">
    <source>
        <dbReference type="EMBL" id="AAU27351.1"/>
    </source>
</evidence>
<dbReference type="Gene3D" id="1.10.3210.10">
    <property type="entry name" value="Hypothetical protein af1432"/>
    <property type="match status" value="1"/>
</dbReference>
<dbReference type="InterPro" id="IPR006674">
    <property type="entry name" value="HD_domain"/>
</dbReference>
<protein>
    <recommendedName>
        <fullName evidence="1">HD/PDEase domain-containing protein</fullName>
    </recommendedName>
</protein>
<proteinExistence type="predicted"/>
<dbReference type="PANTHER" id="PTHR11373">
    <property type="entry name" value="DEOXYNUCLEOSIDE TRIPHOSPHATE TRIPHOSPHOHYDROLASE"/>
    <property type="match status" value="1"/>
</dbReference>
<dbReference type="GO" id="GO:0008832">
    <property type="term" value="F:dGTPase activity"/>
    <property type="evidence" value="ECO:0007669"/>
    <property type="project" value="TreeGrafter"/>
</dbReference>
<dbReference type="InterPro" id="IPR050135">
    <property type="entry name" value="dGTPase-like"/>
</dbReference>
<feature type="domain" description="HD/PDEase" evidence="1">
    <location>
        <begin position="59"/>
        <end position="194"/>
    </location>
</feature>
<accession>Q5ZW20</accession>
<dbReference type="EMBL" id="AE017354">
    <property type="protein sequence ID" value="AAU27351.1"/>
    <property type="molecule type" value="Genomic_DNA"/>
</dbReference>
<reference evidence="2 3" key="1">
    <citation type="journal article" date="2004" name="Science">
        <title>The genomic sequence of the accidental pathogen Legionella pneumophila.</title>
        <authorList>
            <person name="Chien M."/>
            <person name="Morozova I."/>
            <person name="Shi S."/>
            <person name="Sheng H."/>
            <person name="Chen J."/>
            <person name="Gomez S.M."/>
            <person name="Asamani G."/>
            <person name="Hill K."/>
            <person name="Nuara J."/>
            <person name="Feder M."/>
            <person name="Rineer J."/>
            <person name="Greenberg J.J."/>
            <person name="Steshenko V."/>
            <person name="Park S.H."/>
            <person name="Zhao B."/>
            <person name="Teplitskaya E."/>
            <person name="Edwards J.R."/>
            <person name="Pampou S."/>
            <person name="Georghiou A."/>
            <person name="Chou I.C."/>
            <person name="Iannuccilli W."/>
            <person name="Ulz M.E."/>
            <person name="Kim D.H."/>
            <person name="Geringer-Sameth A."/>
            <person name="Goldsberry C."/>
            <person name="Morozov P."/>
            <person name="Fischer S.G."/>
            <person name="Segal G."/>
            <person name="Qu X."/>
            <person name="Rzhetsky A."/>
            <person name="Zhang P."/>
            <person name="Cayanis E."/>
            <person name="De Jong P.J."/>
            <person name="Ju J."/>
            <person name="Kalachikov S."/>
            <person name="Shuman H.A."/>
            <person name="Russo J.J."/>
        </authorList>
    </citation>
    <scope>NUCLEOTIDE SEQUENCE [LARGE SCALE GENOMIC DNA]</scope>
    <source>
        <strain evidence="3">Philadelphia 1 / ATCC 33152 / DSM 7513</strain>
    </source>
</reference>
<dbReference type="InterPro" id="IPR003607">
    <property type="entry name" value="HD/PDEase_dom"/>
</dbReference>
<name>Q5ZW20_LEGPH</name>
<dbReference type="KEGG" id="lpn:lpg1267"/>
<dbReference type="PaxDb" id="272624-lpg1267"/>
<dbReference type="OrthoDB" id="9803619at2"/>
<dbReference type="GO" id="GO:0006203">
    <property type="term" value="P:dGTP catabolic process"/>
    <property type="evidence" value="ECO:0007669"/>
    <property type="project" value="TreeGrafter"/>
</dbReference>
<dbReference type="AlphaFoldDB" id="Q5ZW20"/>
<dbReference type="PANTHER" id="PTHR11373:SF4">
    <property type="entry name" value="DEOXYNUCLEOSIDE TRIPHOSPHATE TRIPHOSPHOHYDROLASE SAMHD1"/>
    <property type="match status" value="1"/>
</dbReference>
<dbReference type="PATRIC" id="fig|272624.6.peg.1334"/>
<keyword evidence="3" id="KW-1185">Reference proteome</keyword>
<dbReference type="CDD" id="cd00077">
    <property type="entry name" value="HDc"/>
    <property type="match status" value="1"/>
</dbReference>
<evidence type="ECO:0000259" key="1">
    <source>
        <dbReference type="SMART" id="SM00471"/>
    </source>
</evidence>
<dbReference type="HOGENOM" id="CLU_026821_2_1_6"/>
<gene>
    <name evidence="2" type="ordered locus">lpg1267</name>
</gene>
<evidence type="ECO:0000313" key="3">
    <source>
        <dbReference type="Proteomes" id="UP000000609"/>
    </source>
</evidence>
<sequence>MWLQRKSLKHKSMCDPVHGIMCVENELYITIKRVIDSHYFQRLRQIKQLSFAEFAYPGAVHNRFSHSIGACYLSTVVFSTIYNDSTNNEDQKICLALTALIHDIGHGPFFHSFEKIFNYALNFVDNKIGKISHEDWTQVFLKKLIEENYIERNYGRVVEDIYTKETNKLHGIISSQLDVDRFDYLLRDSHFYGVSYGNFDLLWLINRLCEQDGVT</sequence>
<dbReference type="eggNOG" id="COG1078">
    <property type="taxonomic scope" value="Bacteria"/>
</dbReference>
<dbReference type="Proteomes" id="UP000000609">
    <property type="component" value="Chromosome"/>
</dbReference>
<dbReference type="SUPFAM" id="SSF109604">
    <property type="entry name" value="HD-domain/PDEase-like"/>
    <property type="match status" value="1"/>
</dbReference>
<organism evidence="2 3">
    <name type="scientific">Legionella pneumophila subsp. pneumophila (strain Philadelphia 1 / ATCC 33152 / DSM 7513)</name>
    <dbReference type="NCBI Taxonomy" id="272624"/>
    <lineage>
        <taxon>Bacteria</taxon>
        <taxon>Pseudomonadati</taxon>
        <taxon>Pseudomonadota</taxon>
        <taxon>Gammaproteobacteria</taxon>
        <taxon>Legionellales</taxon>
        <taxon>Legionellaceae</taxon>
        <taxon>Legionella</taxon>
    </lineage>
</organism>
<dbReference type="Pfam" id="PF01966">
    <property type="entry name" value="HD"/>
    <property type="match status" value="1"/>
</dbReference>
<dbReference type="SMART" id="SM00471">
    <property type="entry name" value="HDc"/>
    <property type="match status" value="1"/>
</dbReference>